<feature type="region of interest" description="Disordered" evidence="1">
    <location>
        <begin position="18"/>
        <end position="39"/>
    </location>
</feature>
<dbReference type="RefSeq" id="WP_194447840.1">
    <property type="nucleotide sequence ID" value="NZ_CP063849.1"/>
</dbReference>
<dbReference type="AlphaFoldDB" id="A0A7S7NM43"/>
<evidence type="ECO:0000256" key="1">
    <source>
        <dbReference type="SAM" id="MobiDB-lite"/>
    </source>
</evidence>
<gene>
    <name evidence="2" type="ORF">IRI77_25620</name>
</gene>
<protein>
    <submittedName>
        <fullName evidence="2">Uncharacterized protein</fullName>
    </submittedName>
</protein>
<organism evidence="2 3">
    <name type="scientific">Paludibaculum fermentans</name>
    <dbReference type="NCBI Taxonomy" id="1473598"/>
    <lineage>
        <taxon>Bacteria</taxon>
        <taxon>Pseudomonadati</taxon>
        <taxon>Acidobacteriota</taxon>
        <taxon>Terriglobia</taxon>
        <taxon>Bryobacterales</taxon>
        <taxon>Bryobacteraceae</taxon>
        <taxon>Paludibaculum</taxon>
    </lineage>
</organism>
<accession>A0A7S7NM43</accession>
<dbReference type="Proteomes" id="UP000593892">
    <property type="component" value="Chromosome"/>
</dbReference>
<reference evidence="2 3" key="1">
    <citation type="submission" date="2020-10" db="EMBL/GenBank/DDBJ databases">
        <title>Complete genome sequence of Paludibaculum fermentans P105T, a facultatively anaerobic acidobacterium capable of dissimilatory Fe(III) reduction.</title>
        <authorList>
            <person name="Dedysh S.N."/>
            <person name="Beletsky A.V."/>
            <person name="Kulichevskaya I.S."/>
            <person name="Mardanov A.V."/>
            <person name="Ravin N.V."/>
        </authorList>
    </citation>
    <scope>NUCLEOTIDE SEQUENCE [LARGE SCALE GENOMIC DNA]</scope>
    <source>
        <strain evidence="2 3">P105</strain>
    </source>
</reference>
<keyword evidence="3" id="KW-1185">Reference proteome</keyword>
<dbReference type="KEGG" id="pfer:IRI77_25620"/>
<evidence type="ECO:0000313" key="3">
    <source>
        <dbReference type="Proteomes" id="UP000593892"/>
    </source>
</evidence>
<sequence>MPITNAFSTDVKSRRSVAVKDTARPLSTKQRPHRCSSAERLADKLLQSPKFLTDLRIVMQRLEAGE</sequence>
<evidence type="ECO:0000313" key="2">
    <source>
        <dbReference type="EMBL" id="QOY86171.1"/>
    </source>
</evidence>
<proteinExistence type="predicted"/>
<name>A0A7S7NM43_PALFE</name>
<dbReference type="EMBL" id="CP063849">
    <property type="protein sequence ID" value="QOY86171.1"/>
    <property type="molecule type" value="Genomic_DNA"/>
</dbReference>